<dbReference type="STRING" id="69960.SAMN05421720_10531"/>
<dbReference type="Pfam" id="PF02627">
    <property type="entry name" value="CMD"/>
    <property type="match status" value="1"/>
</dbReference>
<feature type="domain" description="Carboxymuconolactone decarboxylase-like" evidence="1">
    <location>
        <begin position="23"/>
        <end position="106"/>
    </location>
</feature>
<dbReference type="Gene3D" id="1.20.1290.10">
    <property type="entry name" value="AhpD-like"/>
    <property type="match status" value="1"/>
</dbReference>
<dbReference type="PANTHER" id="PTHR33930:SF2">
    <property type="entry name" value="BLR3452 PROTEIN"/>
    <property type="match status" value="1"/>
</dbReference>
<accession>A0A1G7BGW1</accession>
<dbReference type="InterPro" id="IPR004675">
    <property type="entry name" value="AhpD_core"/>
</dbReference>
<keyword evidence="2" id="KW-0560">Oxidoreductase</keyword>
<proteinExistence type="predicted"/>
<dbReference type="PANTHER" id="PTHR33930">
    <property type="entry name" value="ALKYL HYDROPEROXIDE REDUCTASE AHPD"/>
    <property type="match status" value="1"/>
</dbReference>
<sequence>MTDFVQVGKDLAAGMGTLAKAEPETMAAFKGLMGATAGKEGELSVKMKELIALAIAITVRCDGCIAHHVKLCIEAGATRGEVIETIGVAQLMGGGPATVYGVEALKAYDQFMDAA</sequence>
<dbReference type="InterPro" id="IPR029032">
    <property type="entry name" value="AhpD-like"/>
</dbReference>
<evidence type="ECO:0000313" key="3">
    <source>
        <dbReference type="Proteomes" id="UP000199412"/>
    </source>
</evidence>
<dbReference type="AlphaFoldDB" id="A0A1G7BGW1"/>
<dbReference type="Proteomes" id="UP000199412">
    <property type="component" value="Unassembled WGS sequence"/>
</dbReference>
<organism evidence="2 3">
    <name type="scientific">Rhodospira trueperi</name>
    <dbReference type="NCBI Taxonomy" id="69960"/>
    <lineage>
        <taxon>Bacteria</taxon>
        <taxon>Pseudomonadati</taxon>
        <taxon>Pseudomonadota</taxon>
        <taxon>Alphaproteobacteria</taxon>
        <taxon>Rhodospirillales</taxon>
        <taxon>Rhodospirillaceae</taxon>
        <taxon>Rhodospira</taxon>
    </lineage>
</organism>
<evidence type="ECO:0000313" key="2">
    <source>
        <dbReference type="EMBL" id="SDE26289.1"/>
    </source>
</evidence>
<dbReference type="SUPFAM" id="SSF69118">
    <property type="entry name" value="AhpD-like"/>
    <property type="match status" value="1"/>
</dbReference>
<name>A0A1G7BGW1_9PROT</name>
<protein>
    <submittedName>
        <fullName evidence="2">Alkylhydroperoxidase AhpD family core domain-containing protein</fullName>
    </submittedName>
</protein>
<dbReference type="RefSeq" id="WP_092784890.1">
    <property type="nucleotide sequence ID" value="NZ_FNAP01000005.1"/>
</dbReference>
<dbReference type="OrthoDB" id="1683318at2"/>
<evidence type="ECO:0000259" key="1">
    <source>
        <dbReference type="Pfam" id="PF02627"/>
    </source>
</evidence>
<dbReference type="GO" id="GO:0051920">
    <property type="term" value="F:peroxiredoxin activity"/>
    <property type="evidence" value="ECO:0007669"/>
    <property type="project" value="InterPro"/>
</dbReference>
<reference evidence="2 3" key="1">
    <citation type="submission" date="2016-10" db="EMBL/GenBank/DDBJ databases">
        <authorList>
            <person name="de Groot N.N."/>
        </authorList>
    </citation>
    <scope>NUCLEOTIDE SEQUENCE [LARGE SCALE GENOMIC DNA]</scope>
    <source>
        <strain evidence="2 3">ATCC 700224</strain>
    </source>
</reference>
<keyword evidence="3" id="KW-1185">Reference proteome</keyword>
<gene>
    <name evidence="2" type="ORF">SAMN05421720_10531</name>
</gene>
<dbReference type="NCBIfam" id="TIGR00778">
    <property type="entry name" value="ahpD_dom"/>
    <property type="match status" value="1"/>
</dbReference>
<keyword evidence="2" id="KW-0575">Peroxidase</keyword>
<dbReference type="InterPro" id="IPR003779">
    <property type="entry name" value="CMD-like"/>
</dbReference>
<dbReference type="EMBL" id="FNAP01000005">
    <property type="protein sequence ID" value="SDE26289.1"/>
    <property type="molecule type" value="Genomic_DNA"/>
</dbReference>